<dbReference type="InterPro" id="IPR036188">
    <property type="entry name" value="FAD/NAD-bd_sf"/>
</dbReference>
<reference evidence="2 3" key="1">
    <citation type="submission" date="2019-06" db="EMBL/GenBank/DDBJ databases">
        <title>Draft genome sequence of the filamentous fungus Phialemoniopsis curvata isolated from diesel fuel.</title>
        <authorList>
            <person name="Varaljay V.A."/>
            <person name="Lyon W.J."/>
            <person name="Crouch A.L."/>
            <person name="Drake C.E."/>
            <person name="Hollomon J.M."/>
            <person name="Nadeau L.J."/>
            <person name="Nunn H.S."/>
            <person name="Stevenson B.S."/>
            <person name="Bojanowski C.L."/>
            <person name="Crookes-Goodson W.J."/>
        </authorList>
    </citation>
    <scope>NUCLEOTIDE SEQUENCE [LARGE SCALE GENOMIC DNA]</scope>
    <source>
        <strain evidence="2 3">D216</strain>
    </source>
</reference>
<protein>
    <recommendedName>
        <fullName evidence="4">Flavin-containing monooxygenase</fullName>
    </recommendedName>
</protein>
<dbReference type="PANTHER" id="PTHR43539:SF68">
    <property type="entry name" value="FLAVIN-BINDING MONOOXYGENASE-LIKE PROTEIN (AFU_ORTHOLOGUE AFUA_4G09220)"/>
    <property type="match status" value="1"/>
</dbReference>
<comment type="caution">
    <text evidence="2">The sequence shown here is derived from an EMBL/GenBank/DDBJ whole genome shotgun (WGS) entry which is preliminary data.</text>
</comment>
<keyword evidence="1" id="KW-0560">Oxidoreductase</keyword>
<dbReference type="OrthoDB" id="74360at2759"/>
<dbReference type="GO" id="GO:0004497">
    <property type="term" value="F:monooxygenase activity"/>
    <property type="evidence" value="ECO:0007669"/>
    <property type="project" value="TreeGrafter"/>
</dbReference>
<keyword evidence="3" id="KW-1185">Reference proteome</keyword>
<dbReference type="EMBL" id="SKBQ01000081">
    <property type="protein sequence ID" value="TPX08091.1"/>
    <property type="molecule type" value="Genomic_DNA"/>
</dbReference>
<organism evidence="2 3">
    <name type="scientific">Thyridium curvatum</name>
    <dbReference type="NCBI Taxonomy" id="1093900"/>
    <lineage>
        <taxon>Eukaryota</taxon>
        <taxon>Fungi</taxon>
        <taxon>Dikarya</taxon>
        <taxon>Ascomycota</taxon>
        <taxon>Pezizomycotina</taxon>
        <taxon>Sordariomycetes</taxon>
        <taxon>Sordariomycetidae</taxon>
        <taxon>Thyridiales</taxon>
        <taxon>Thyridiaceae</taxon>
        <taxon>Thyridium</taxon>
    </lineage>
</organism>
<evidence type="ECO:0000313" key="2">
    <source>
        <dbReference type="EMBL" id="TPX08091.1"/>
    </source>
</evidence>
<dbReference type="InterPro" id="IPR050982">
    <property type="entry name" value="Auxin_biosynth/cation_transpt"/>
</dbReference>
<dbReference type="RefSeq" id="XP_030989802.1">
    <property type="nucleotide sequence ID" value="XM_031132893.1"/>
</dbReference>
<evidence type="ECO:0000313" key="3">
    <source>
        <dbReference type="Proteomes" id="UP000319257"/>
    </source>
</evidence>
<dbReference type="SUPFAM" id="SSF51905">
    <property type="entry name" value="FAD/NAD(P)-binding domain"/>
    <property type="match status" value="1"/>
</dbReference>
<dbReference type="Gene3D" id="3.50.50.60">
    <property type="entry name" value="FAD/NAD(P)-binding domain"/>
    <property type="match status" value="2"/>
</dbReference>
<dbReference type="GO" id="GO:0050660">
    <property type="term" value="F:flavin adenine dinucleotide binding"/>
    <property type="evidence" value="ECO:0007669"/>
    <property type="project" value="TreeGrafter"/>
</dbReference>
<accession>A0A507AT53</accession>
<name>A0A507AT53_9PEZI</name>
<dbReference type="AlphaFoldDB" id="A0A507AT53"/>
<dbReference type="Pfam" id="PF13738">
    <property type="entry name" value="Pyr_redox_3"/>
    <property type="match status" value="1"/>
</dbReference>
<dbReference type="GeneID" id="41977738"/>
<gene>
    <name evidence="2" type="ORF">E0L32_010291</name>
</gene>
<sequence>MTASSAELANGVATNGAAAADSTKSSLKNIPWDPRIEKGSFNIPPAQFPSTTIPTSTDAQQVASDFLSTFSGRLAARDHAGLAALFTPKGYWRDHLFASWDLRTLKGPAKIADHLYANAGRFKTIAIDDSAAHRAPSISSLDVYGKSQCLSFFVTVTNDVGSGRGVVRLIPTESSNSNDTTWKIETLYTVLHELTGFEEPLRARRPRGGNHGDDRDTKNWLEQRLASQSFDGEEPAVLILGAGQGGLTSAARFKMLGVPALVVDQEDRVGDNWRRRYRQLVLHDPVWFDHMPYLEFPAHWPVFTPKDKLAEFFEAYVALLELNVWTRTRLVSSAWDDGQQRWTVTLERRSADGTTETRTFHPRHVIQATGHSGKKNMPAIKGMDTFKGRLCHSSEFTGAHADASENTGKRAVVVGSCNSGHDIAQDLWENGYNVTMVQRSSANVISNGAIIDIALGSLYSEQAQATLPVDDADLLLWSSPMEYSKAVQVQVTQLALERDRKLLEGLQKAGFNLDIGPDGAGMFFKYFQRGGGYYIDVGASQLIIDGKIKVKSGKDITEVTPDALVFEDGSRLQADEVIFATGYANMNSATRAIFGDAVADKTSDVWAFDEEGEFRTMWRRSGHPGFWFMGGNLAIARYYGKMLALQIKAQEEGLIKDVKA</sequence>
<dbReference type="Proteomes" id="UP000319257">
    <property type="component" value="Unassembled WGS sequence"/>
</dbReference>
<evidence type="ECO:0000256" key="1">
    <source>
        <dbReference type="ARBA" id="ARBA00023002"/>
    </source>
</evidence>
<dbReference type="PANTHER" id="PTHR43539">
    <property type="entry name" value="FLAVIN-BINDING MONOOXYGENASE-LIKE PROTEIN (AFU_ORTHOLOGUE AFUA_4G09220)"/>
    <property type="match status" value="1"/>
</dbReference>
<evidence type="ECO:0008006" key="4">
    <source>
        <dbReference type="Google" id="ProtNLM"/>
    </source>
</evidence>
<proteinExistence type="predicted"/>
<dbReference type="InParanoid" id="A0A507AT53"/>